<feature type="transmembrane region" description="Helical" evidence="8">
    <location>
        <begin position="210"/>
        <end position="233"/>
    </location>
</feature>
<feature type="transmembrane region" description="Helical" evidence="8">
    <location>
        <begin position="263"/>
        <end position="283"/>
    </location>
</feature>
<dbReference type="PROSITE" id="PS50928">
    <property type="entry name" value="ABC_TM1"/>
    <property type="match status" value="1"/>
</dbReference>
<feature type="transmembrane region" description="Helical" evidence="8">
    <location>
        <begin position="174"/>
        <end position="198"/>
    </location>
</feature>
<keyword evidence="6 8" id="KW-1133">Transmembrane helix</keyword>
<keyword evidence="3 8" id="KW-0813">Transport</keyword>
<dbReference type="CDD" id="cd06261">
    <property type="entry name" value="TM_PBP2"/>
    <property type="match status" value="1"/>
</dbReference>
<evidence type="ECO:0000256" key="8">
    <source>
        <dbReference type="RuleBase" id="RU363032"/>
    </source>
</evidence>
<evidence type="ECO:0000256" key="6">
    <source>
        <dbReference type="ARBA" id="ARBA00022989"/>
    </source>
</evidence>
<name>A0A7Y7YAZ4_9PSED</name>
<sequence length="393" mass="42615">MSTLSVKNRRSAVLLVVPLFLFMLAFFLWPLGTVMQQAVSDRSVLDVLPLTREAATGWDGQSLPGPGIQQAFVTDIRNISDQQAIGEMVRRLNSAAPGFRTLIGKTQAAVLASDGPVDLASVDSRWADLRYWQTVRDALAPVTDRFLLASVDLQRDSQGQVVAMPGDASANRTIMIRTFSMTATITVLCLLLGYPYAVLMASVSGGWRNLLLGAVLLPLWTSLLVRTTAWFIVLQDNGIVNRLLMLLHLTDRPTALVFNRTGVIIAMVHVLLPLMVLPIYSVIMGIPRNLMPAAGSLGANPFRAFLEVLLPLSARGITSGVLLVFMSAIGYYITPALIGGPKDQMISSVIAFYATGAANWGMASALGLVLLVITIVLYAVYQRLSNREQETAE</sequence>
<evidence type="ECO:0000256" key="1">
    <source>
        <dbReference type="ARBA" id="ARBA00004651"/>
    </source>
</evidence>
<dbReference type="PANTHER" id="PTHR42929">
    <property type="entry name" value="INNER MEMBRANE ABC TRANSPORTER PERMEASE PROTEIN YDCU-RELATED-RELATED"/>
    <property type="match status" value="1"/>
</dbReference>
<organism evidence="10 11">
    <name type="scientific">Pseudomonas gingeri</name>
    <dbReference type="NCBI Taxonomy" id="117681"/>
    <lineage>
        <taxon>Bacteria</taxon>
        <taxon>Pseudomonadati</taxon>
        <taxon>Pseudomonadota</taxon>
        <taxon>Gammaproteobacteria</taxon>
        <taxon>Pseudomonadales</taxon>
        <taxon>Pseudomonadaceae</taxon>
        <taxon>Pseudomonas</taxon>
    </lineage>
</organism>
<evidence type="ECO:0000256" key="2">
    <source>
        <dbReference type="ARBA" id="ARBA00007069"/>
    </source>
</evidence>
<evidence type="ECO:0000256" key="5">
    <source>
        <dbReference type="ARBA" id="ARBA00022692"/>
    </source>
</evidence>
<evidence type="ECO:0000259" key="9">
    <source>
        <dbReference type="PROSITE" id="PS50928"/>
    </source>
</evidence>
<comment type="caution">
    <text evidence="10">The sequence shown here is derived from an EMBL/GenBank/DDBJ whole genome shotgun (WGS) entry which is preliminary data.</text>
</comment>
<evidence type="ECO:0000256" key="3">
    <source>
        <dbReference type="ARBA" id="ARBA00022448"/>
    </source>
</evidence>
<proteinExistence type="inferred from homology"/>
<keyword evidence="5 8" id="KW-0812">Transmembrane</keyword>
<evidence type="ECO:0000256" key="7">
    <source>
        <dbReference type="ARBA" id="ARBA00023136"/>
    </source>
</evidence>
<comment type="subcellular location">
    <subcellularLocation>
        <location evidence="1 8">Cell membrane</location>
        <topology evidence="1 8">Multi-pass membrane protein</topology>
    </subcellularLocation>
</comment>
<protein>
    <submittedName>
        <fullName evidence="10">ABC transporter permease</fullName>
    </submittedName>
</protein>
<feature type="domain" description="ABC transmembrane type-1" evidence="9">
    <location>
        <begin position="175"/>
        <end position="381"/>
    </location>
</feature>
<evidence type="ECO:0000256" key="4">
    <source>
        <dbReference type="ARBA" id="ARBA00022475"/>
    </source>
</evidence>
<evidence type="ECO:0000313" key="11">
    <source>
        <dbReference type="Proteomes" id="UP000520592"/>
    </source>
</evidence>
<reference evidence="10 11" key="1">
    <citation type="submission" date="2020-04" db="EMBL/GenBank/DDBJ databases">
        <title>Molecular characterization of pseudomonads from Agaricus bisporus reveal novel blotch 2 pathogens in Western Europe.</title>
        <authorList>
            <person name="Taparia T."/>
            <person name="Krijger M."/>
            <person name="Haynes E."/>
            <person name="Elpinstone J.G."/>
            <person name="Noble R."/>
            <person name="Van Der Wolf J."/>
        </authorList>
    </citation>
    <scope>NUCLEOTIDE SEQUENCE [LARGE SCALE GENOMIC DNA]</scope>
    <source>
        <strain evidence="10 11">IPO3737</strain>
    </source>
</reference>
<dbReference type="AlphaFoldDB" id="A0A7Y7YAZ4"/>
<dbReference type="Proteomes" id="UP000520592">
    <property type="component" value="Unassembled WGS sequence"/>
</dbReference>
<dbReference type="GO" id="GO:0005886">
    <property type="term" value="C:plasma membrane"/>
    <property type="evidence" value="ECO:0007669"/>
    <property type="project" value="UniProtKB-SubCell"/>
</dbReference>
<dbReference type="InterPro" id="IPR035906">
    <property type="entry name" value="MetI-like_sf"/>
</dbReference>
<dbReference type="InterPro" id="IPR000515">
    <property type="entry name" value="MetI-like"/>
</dbReference>
<keyword evidence="4" id="KW-1003">Cell membrane</keyword>
<feature type="transmembrane region" description="Helical" evidence="8">
    <location>
        <begin position="360"/>
        <end position="381"/>
    </location>
</feature>
<feature type="transmembrane region" description="Helical" evidence="8">
    <location>
        <begin position="12"/>
        <end position="32"/>
    </location>
</feature>
<gene>
    <name evidence="10" type="ORF">HX876_11230</name>
</gene>
<keyword evidence="7 8" id="KW-0472">Membrane</keyword>
<dbReference type="PANTHER" id="PTHR42929:SF5">
    <property type="entry name" value="ABC TRANSPORTER PERMEASE PROTEIN"/>
    <property type="match status" value="1"/>
</dbReference>
<dbReference type="Pfam" id="PF00528">
    <property type="entry name" value="BPD_transp_1"/>
    <property type="match status" value="1"/>
</dbReference>
<comment type="similarity">
    <text evidence="2">Belongs to the binding-protein-dependent transport system permease family. CysTW subfamily.</text>
</comment>
<dbReference type="Gene3D" id="1.10.3720.10">
    <property type="entry name" value="MetI-like"/>
    <property type="match status" value="1"/>
</dbReference>
<evidence type="ECO:0000313" key="10">
    <source>
        <dbReference type="EMBL" id="NWC32965.1"/>
    </source>
</evidence>
<dbReference type="SUPFAM" id="SSF161098">
    <property type="entry name" value="MetI-like"/>
    <property type="match status" value="1"/>
</dbReference>
<dbReference type="EMBL" id="JACAQD010000011">
    <property type="protein sequence ID" value="NWC32965.1"/>
    <property type="molecule type" value="Genomic_DNA"/>
</dbReference>
<dbReference type="RefSeq" id="WP_177056712.1">
    <property type="nucleotide sequence ID" value="NZ_JACAPS010000011.1"/>
</dbReference>
<accession>A0A7Y7YAZ4</accession>
<feature type="transmembrane region" description="Helical" evidence="8">
    <location>
        <begin position="304"/>
        <end position="333"/>
    </location>
</feature>
<dbReference type="GO" id="GO:0055085">
    <property type="term" value="P:transmembrane transport"/>
    <property type="evidence" value="ECO:0007669"/>
    <property type="project" value="InterPro"/>
</dbReference>